<gene>
    <name evidence="2" type="ORF">HYN69_01200</name>
</gene>
<dbReference type="AlphaFoldDB" id="A0A2S0UHN2"/>
<keyword evidence="1" id="KW-1133">Transmembrane helix</keyword>
<reference evidence="2 3" key="1">
    <citation type="submission" date="2018-04" db="EMBL/GenBank/DDBJ databases">
        <title>Genome sequencing of Gemmobacter.</title>
        <authorList>
            <person name="Yi H."/>
            <person name="Baek M.-G."/>
        </authorList>
    </citation>
    <scope>NUCLEOTIDE SEQUENCE [LARGE SCALE GENOMIC DNA]</scope>
    <source>
        <strain evidence="2 3">HYN0069</strain>
    </source>
</reference>
<name>A0A2S0UHN2_9RHOB</name>
<accession>A0A2S0UHN2</accession>
<organism evidence="2 3">
    <name type="scientific">Paragemmobacter aquarius</name>
    <dbReference type="NCBI Taxonomy" id="2169400"/>
    <lineage>
        <taxon>Bacteria</taxon>
        <taxon>Pseudomonadati</taxon>
        <taxon>Pseudomonadota</taxon>
        <taxon>Alphaproteobacteria</taxon>
        <taxon>Rhodobacterales</taxon>
        <taxon>Paracoccaceae</taxon>
        <taxon>Paragemmobacter</taxon>
    </lineage>
</organism>
<evidence type="ECO:0000256" key="1">
    <source>
        <dbReference type="SAM" id="Phobius"/>
    </source>
</evidence>
<dbReference type="Proteomes" id="UP000244496">
    <property type="component" value="Chromosome"/>
</dbReference>
<dbReference type="EMBL" id="CP028918">
    <property type="protein sequence ID" value="AWB47305.1"/>
    <property type="molecule type" value="Genomic_DNA"/>
</dbReference>
<evidence type="ECO:0000313" key="3">
    <source>
        <dbReference type="Proteomes" id="UP000244496"/>
    </source>
</evidence>
<dbReference type="KEGG" id="geh:HYN69_01200"/>
<keyword evidence="1" id="KW-0472">Membrane</keyword>
<feature type="transmembrane region" description="Helical" evidence="1">
    <location>
        <begin position="45"/>
        <end position="66"/>
    </location>
</feature>
<sequence>MAALSEDMTVYPIANGLPNNRRLKVLGRAYAAPGDAPPVIWRGGWWVAPAAAAGAAVCLVQILSVFV</sequence>
<evidence type="ECO:0000313" key="2">
    <source>
        <dbReference type="EMBL" id="AWB47305.1"/>
    </source>
</evidence>
<proteinExistence type="predicted"/>
<keyword evidence="3" id="KW-1185">Reference proteome</keyword>
<keyword evidence="1" id="KW-0812">Transmembrane</keyword>
<dbReference type="RefSeq" id="WP_108434134.1">
    <property type="nucleotide sequence ID" value="NZ_CP028918.1"/>
</dbReference>
<protein>
    <submittedName>
        <fullName evidence="2">Uncharacterized protein</fullName>
    </submittedName>
</protein>